<proteinExistence type="predicted"/>
<comment type="caution">
    <text evidence="2">The sequence shown here is derived from an EMBL/GenBank/DDBJ whole genome shotgun (WGS) entry which is preliminary data.</text>
</comment>
<keyword evidence="1" id="KW-1133">Transmembrane helix</keyword>
<organism evidence="2">
    <name type="scientific">marine sediment metagenome</name>
    <dbReference type="NCBI Taxonomy" id="412755"/>
    <lineage>
        <taxon>unclassified sequences</taxon>
        <taxon>metagenomes</taxon>
        <taxon>ecological metagenomes</taxon>
    </lineage>
</organism>
<dbReference type="AlphaFoldDB" id="X0TT77"/>
<evidence type="ECO:0000313" key="2">
    <source>
        <dbReference type="EMBL" id="GAF91377.1"/>
    </source>
</evidence>
<protein>
    <submittedName>
        <fullName evidence="2">Uncharacterized protein</fullName>
    </submittedName>
</protein>
<keyword evidence="1" id="KW-0812">Transmembrane</keyword>
<evidence type="ECO:0000256" key="1">
    <source>
        <dbReference type="SAM" id="Phobius"/>
    </source>
</evidence>
<feature type="transmembrane region" description="Helical" evidence="1">
    <location>
        <begin position="20"/>
        <end position="40"/>
    </location>
</feature>
<accession>X0TT77</accession>
<gene>
    <name evidence="2" type="ORF">S01H1_19042</name>
</gene>
<sequence length="45" mass="4983">VRGFLRGRKTGWAALDQKRFFPAGLLLGGTIMIYLVVQLAGRFST</sequence>
<feature type="non-terminal residue" evidence="2">
    <location>
        <position position="1"/>
    </location>
</feature>
<dbReference type="EMBL" id="BARS01010242">
    <property type="protein sequence ID" value="GAF91377.1"/>
    <property type="molecule type" value="Genomic_DNA"/>
</dbReference>
<reference evidence="2" key="1">
    <citation type="journal article" date="2014" name="Front. Microbiol.">
        <title>High frequency of phylogenetically diverse reductive dehalogenase-homologous genes in deep subseafloor sedimentary metagenomes.</title>
        <authorList>
            <person name="Kawai M."/>
            <person name="Futagami T."/>
            <person name="Toyoda A."/>
            <person name="Takaki Y."/>
            <person name="Nishi S."/>
            <person name="Hori S."/>
            <person name="Arai W."/>
            <person name="Tsubouchi T."/>
            <person name="Morono Y."/>
            <person name="Uchiyama I."/>
            <person name="Ito T."/>
            <person name="Fujiyama A."/>
            <person name="Inagaki F."/>
            <person name="Takami H."/>
        </authorList>
    </citation>
    <scope>NUCLEOTIDE SEQUENCE</scope>
    <source>
        <strain evidence="2">Expedition CK06-06</strain>
    </source>
</reference>
<name>X0TT77_9ZZZZ</name>
<keyword evidence="1" id="KW-0472">Membrane</keyword>